<dbReference type="AlphaFoldDB" id="I4EG19"/>
<evidence type="ECO:0000313" key="3">
    <source>
        <dbReference type="Proteomes" id="UP000004221"/>
    </source>
</evidence>
<proteinExistence type="predicted"/>
<dbReference type="Proteomes" id="UP000004221">
    <property type="component" value="Unassembled WGS sequence"/>
</dbReference>
<accession>I4EG19</accession>
<organism evidence="2 3">
    <name type="scientific">Nitrolancea hollandica Lb</name>
    <dbReference type="NCBI Taxonomy" id="1129897"/>
    <lineage>
        <taxon>Bacteria</taxon>
        <taxon>Pseudomonadati</taxon>
        <taxon>Thermomicrobiota</taxon>
        <taxon>Thermomicrobia</taxon>
        <taxon>Sphaerobacterales</taxon>
        <taxon>Sphaerobacterineae</taxon>
        <taxon>Sphaerobacteraceae</taxon>
        <taxon>Nitrolancea</taxon>
    </lineage>
</organism>
<name>I4EG19_9BACT</name>
<protein>
    <submittedName>
        <fullName evidence="2">Uncharacterized protein</fullName>
    </submittedName>
</protein>
<evidence type="ECO:0000313" key="2">
    <source>
        <dbReference type="EMBL" id="CCF83631.1"/>
    </source>
</evidence>
<reference evidence="2 3" key="1">
    <citation type="journal article" date="2012" name="ISME J.">
        <title>Nitrification expanded: discovery, physiology and genomics of a nitrite-oxidizing bacterium from the phylum Chloroflexi.</title>
        <authorList>
            <person name="Sorokin D.Y."/>
            <person name="Lucker S."/>
            <person name="Vejmelkova D."/>
            <person name="Kostrikina N.A."/>
            <person name="Kleerebezem R."/>
            <person name="Rijpstra W.I."/>
            <person name="Damste J.S."/>
            <person name="Le Paslier D."/>
            <person name="Muyzer G."/>
            <person name="Wagner M."/>
            <person name="van Loosdrecht M.C."/>
            <person name="Daims H."/>
        </authorList>
    </citation>
    <scope>NUCLEOTIDE SEQUENCE [LARGE SCALE GENOMIC DNA]</scope>
    <source>
        <strain evidence="3">none</strain>
    </source>
</reference>
<keyword evidence="3" id="KW-1185">Reference proteome</keyword>
<keyword evidence="1" id="KW-0175">Coiled coil</keyword>
<gene>
    <name evidence="2" type="ORF">NITHO_2520006</name>
</gene>
<evidence type="ECO:0000256" key="1">
    <source>
        <dbReference type="SAM" id="Coils"/>
    </source>
</evidence>
<sequence>MGSGDGGGRVSEDKEQYEPAIRVEQPVSVDELTCQCDCERRVAELEVSQFSLGEKVIRLRQALGGLPDGDPMQFSWLPLDEMLDLALGDAQRLKARTAELEAERDRYRAALEFIGRGIWTAPNSIESILWNVWQALNGE</sequence>
<feature type="coiled-coil region" evidence="1">
    <location>
        <begin position="83"/>
        <end position="110"/>
    </location>
</feature>
<dbReference type="EMBL" id="CAGS01000171">
    <property type="protein sequence ID" value="CCF83631.1"/>
    <property type="molecule type" value="Genomic_DNA"/>
</dbReference>
<comment type="caution">
    <text evidence="2">The sequence shown here is derived from an EMBL/GenBank/DDBJ whole genome shotgun (WGS) entry which is preliminary data.</text>
</comment>